<gene>
    <name evidence="2" type="ORF">PR048_022197</name>
</gene>
<feature type="compositionally biased region" description="Basic and acidic residues" evidence="1">
    <location>
        <begin position="104"/>
        <end position="115"/>
    </location>
</feature>
<protein>
    <submittedName>
        <fullName evidence="2">Uncharacterized protein</fullName>
    </submittedName>
</protein>
<reference evidence="2 3" key="1">
    <citation type="submission" date="2023-02" db="EMBL/GenBank/DDBJ databases">
        <title>LHISI_Scaffold_Assembly.</title>
        <authorList>
            <person name="Stuart O.P."/>
            <person name="Cleave R."/>
            <person name="Magrath M.J.L."/>
            <person name="Mikheyev A.S."/>
        </authorList>
    </citation>
    <scope>NUCLEOTIDE SEQUENCE [LARGE SCALE GENOMIC DNA]</scope>
    <source>
        <strain evidence="2">Daus_M_001</strain>
        <tissue evidence="2">Leg muscle</tissue>
    </source>
</reference>
<proteinExistence type="predicted"/>
<organism evidence="2 3">
    <name type="scientific">Dryococelus australis</name>
    <dbReference type="NCBI Taxonomy" id="614101"/>
    <lineage>
        <taxon>Eukaryota</taxon>
        <taxon>Metazoa</taxon>
        <taxon>Ecdysozoa</taxon>
        <taxon>Arthropoda</taxon>
        <taxon>Hexapoda</taxon>
        <taxon>Insecta</taxon>
        <taxon>Pterygota</taxon>
        <taxon>Neoptera</taxon>
        <taxon>Polyneoptera</taxon>
        <taxon>Phasmatodea</taxon>
        <taxon>Verophasmatodea</taxon>
        <taxon>Anareolatae</taxon>
        <taxon>Phasmatidae</taxon>
        <taxon>Eurycanthinae</taxon>
        <taxon>Dryococelus</taxon>
    </lineage>
</organism>
<feature type="region of interest" description="Disordered" evidence="1">
    <location>
        <begin position="84"/>
        <end position="116"/>
    </location>
</feature>
<dbReference type="Proteomes" id="UP001159363">
    <property type="component" value="Chromosome 7"/>
</dbReference>
<keyword evidence="3" id="KW-1185">Reference proteome</keyword>
<sequence length="143" mass="15786">MQQYDPARQNYSWEDACGHVSTVLPDLFSLQDLVNAQNWGCGPKWLEAIIVEVTGPVSYIVLTSGDLRLGRRIDQVQNIDGPCNPLGSDVGLSPGVKVSQQAKDSPKAPVSERKSLQMPVFPWKHQRGSEVNPRVHVGLQKVQ</sequence>
<evidence type="ECO:0000256" key="1">
    <source>
        <dbReference type="SAM" id="MobiDB-lite"/>
    </source>
</evidence>
<evidence type="ECO:0000313" key="2">
    <source>
        <dbReference type="EMBL" id="KAJ8877742.1"/>
    </source>
</evidence>
<name>A0ABQ9H0D9_9NEOP</name>
<comment type="caution">
    <text evidence="2">The sequence shown here is derived from an EMBL/GenBank/DDBJ whole genome shotgun (WGS) entry which is preliminary data.</text>
</comment>
<accession>A0ABQ9H0D9</accession>
<evidence type="ECO:0000313" key="3">
    <source>
        <dbReference type="Proteomes" id="UP001159363"/>
    </source>
</evidence>
<dbReference type="EMBL" id="JARBHB010000008">
    <property type="protein sequence ID" value="KAJ8877742.1"/>
    <property type="molecule type" value="Genomic_DNA"/>
</dbReference>